<dbReference type="PANTHER" id="PTHR43095">
    <property type="entry name" value="SUGAR KINASE"/>
    <property type="match status" value="1"/>
</dbReference>
<reference evidence="4" key="1">
    <citation type="submission" date="2021-01" db="EMBL/GenBank/DDBJ databases">
        <authorList>
            <person name="Corre E."/>
            <person name="Pelletier E."/>
            <person name="Niang G."/>
            <person name="Scheremetjew M."/>
            <person name="Finn R."/>
            <person name="Kale V."/>
            <person name="Holt S."/>
            <person name="Cochrane G."/>
            <person name="Meng A."/>
            <person name="Brown T."/>
            <person name="Cohen L."/>
        </authorList>
    </citation>
    <scope>NUCLEOTIDE SEQUENCE</scope>
    <source>
        <strain evidence="4">CCCM811</strain>
    </source>
</reference>
<dbReference type="AlphaFoldDB" id="A0A7S3YBV3"/>
<keyword evidence="2" id="KW-0418">Kinase</keyword>
<sequence>MESIAFGTRSAFEALHNTFGDSKQDPRSLVVVGGATRSPFFMQMYADILGVPLKTLSSPDAALLSAAVVASSASGFSGGDMAETSKRFVKTGRVYTPNPRAQEEYEFFYEVWKTLYPSLQGAIHRLADHQHKMIE</sequence>
<evidence type="ECO:0000259" key="3">
    <source>
        <dbReference type="Pfam" id="PF02782"/>
    </source>
</evidence>
<evidence type="ECO:0000256" key="1">
    <source>
        <dbReference type="ARBA" id="ARBA00022679"/>
    </source>
</evidence>
<evidence type="ECO:0000256" key="2">
    <source>
        <dbReference type="ARBA" id="ARBA00022777"/>
    </source>
</evidence>
<dbReference type="InterPro" id="IPR018485">
    <property type="entry name" value="FGGY_C"/>
</dbReference>
<dbReference type="SUPFAM" id="SSF53067">
    <property type="entry name" value="Actin-like ATPase domain"/>
    <property type="match status" value="1"/>
</dbReference>
<dbReference type="GO" id="GO:0016301">
    <property type="term" value="F:kinase activity"/>
    <property type="evidence" value="ECO:0007669"/>
    <property type="project" value="UniProtKB-KW"/>
</dbReference>
<dbReference type="EMBL" id="HBIV01003254">
    <property type="protein sequence ID" value="CAE0647074.1"/>
    <property type="molecule type" value="Transcribed_RNA"/>
</dbReference>
<gene>
    <name evidence="4" type="ORF">LGLO00237_LOCUS2217</name>
</gene>
<dbReference type="PANTHER" id="PTHR43095:SF5">
    <property type="entry name" value="XYLULOSE KINASE"/>
    <property type="match status" value="1"/>
</dbReference>
<dbReference type="Gene3D" id="3.30.420.40">
    <property type="match status" value="1"/>
</dbReference>
<protein>
    <recommendedName>
        <fullName evidence="3">Carbohydrate kinase FGGY C-terminal domain-containing protein</fullName>
    </recommendedName>
</protein>
<dbReference type="InterPro" id="IPR043129">
    <property type="entry name" value="ATPase_NBD"/>
</dbReference>
<dbReference type="Pfam" id="PF02782">
    <property type="entry name" value="FGGY_C"/>
    <property type="match status" value="1"/>
</dbReference>
<dbReference type="InterPro" id="IPR050406">
    <property type="entry name" value="FGGY_Carb_Kinase"/>
</dbReference>
<organism evidence="4">
    <name type="scientific">Lotharella globosa</name>
    <dbReference type="NCBI Taxonomy" id="91324"/>
    <lineage>
        <taxon>Eukaryota</taxon>
        <taxon>Sar</taxon>
        <taxon>Rhizaria</taxon>
        <taxon>Cercozoa</taxon>
        <taxon>Chlorarachniophyceae</taxon>
        <taxon>Lotharella</taxon>
    </lineage>
</organism>
<feature type="domain" description="Carbohydrate kinase FGGY C-terminal" evidence="3">
    <location>
        <begin position="1"/>
        <end position="73"/>
    </location>
</feature>
<proteinExistence type="predicted"/>
<name>A0A7S3YBV3_9EUKA</name>
<evidence type="ECO:0000313" key="4">
    <source>
        <dbReference type="EMBL" id="CAE0647074.1"/>
    </source>
</evidence>
<dbReference type="GO" id="GO:0005975">
    <property type="term" value="P:carbohydrate metabolic process"/>
    <property type="evidence" value="ECO:0007669"/>
    <property type="project" value="InterPro"/>
</dbReference>
<accession>A0A7S3YBV3</accession>
<keyword evidence="1" id="KW-0808">Transferase</keyword>